<dbReference type="AlphaFoldDB" id="A0A1Y2FIF6"/>
<keyword evidence="3" id="KW-1185">Reference proteome</keyword>
<gene>
    <name evidence="2" type="ORF">LY90DRAFT_499581</name>
</gene>
<keyword evidence="1" id="KW-0812">Transmembrane</keyword>
<name>A0A1Y2FIF6_9FUNG</name>
<feature type="transmembrane region" description="Helical" evidence="1">
    <location>
        <begin position="64"/>
        <end position="85"/>
    </location>
</feature>
<feature type="transmembrane region" description="Helical" evidence="1">
    <location>
        <begin position="105"/>
        <end position="132"/>
    </location>
</feature>
<comment type="caution">
    <text evidence="2">The sequence shown here is derived from an EMBL/GenBank/DDBJ whole genome shotgun (WGS) entry which is preliminary data.</text>
</comment>
<reference evidence="2 3" key="1">
    <citation type="submission" date="2016-08" db="EMBL/GenBank/DDBJ databases">
        <title>A Parts List for Fungal Cellulosomes Revealed by Comparative Genomics.</title>
        <authorList>
            <consortium name="DOE Joint Genome Institute"/>
            <person name="Haitjema C.H."/>
            <person name="Gilmore S.P."/>
            <person name="Henske J.K."/>
            <person name="Solomon K.V."/>
            <person name="De Groot R."/>
            <person name="Kuo A."/>
            <person name="Mondo S.J."/>
            <person name="Salamov A.A."/>
            <person name="Labutti K."/>
            <person name="Zhao Z."/>
            <person name="Chiniquy J."/>
            <person name="Barry K."/>
            <person name="Brewer H.M."/>
            <person name="Purvine S.O."/>
            <person name="Wright A.T."/>
            <person name="Boxma B."/>
            <person name="Van Alen T."/>
            <person name="Hackstein J.H."/>
            <person name="Baker S.E."/>
            <person name="Grigoriev I.V."/>
            <person name="O'Malley M.A."/>
        </authorList>
    </citation>
    <scope>NUCLEOTIDE SEQUENCE [LARGE SCALE GENOMIC DNA]</scope>
    <source>
        <strain evidence="2 3">G1</strain>
    </source>
</reference>
<keyword evidence="1" id="KW-1133">Transmembrane helix</keyword>
<accession>A0A1Y2FIF6</accession>
<organism evidence="2 3">
    <name type="scientific">Neocallimastix californiae</name>
    <dbReference type="NCBI Taxonomy" id="1754190"/>
    <lineage>
        <taxon>Eukaryota</taxon>
        <taxon>Fungi</taxon>
        <taxon>Fungi incertae sedis</taxon>
        <taxon>Chytridiomycota</taxon>
        <taxon>Chytridiomycota incertae sedis</taxon>
        <taxon>Neocallimastigomycetes</taxon>
        <taxon>Neocallimastigales</taxon>
        <taxon>Neocallimastigaceae</taxon>
        <taxon>Neocallimastix</taxon>
    </lineage>
</organism>
<protein>
    <submittedName>
        <fullName evidence="2">Uncharacterized protein</fullName>
    </submittedName>
</protein>
<evidence type="ECO:0000313" key="2">
    <source>
        <dbReference type="EMBL" id="ORY83387.1"/>
    </source>
</evidence>
<proteinExistence type="predicted"/>
<feature type="transmembrane region" description="Helical" evidence="1">
    <location>
        <begin position="6"/>
        <end position="22"/>
    </location>
</feature>
<dbReference type="Proteomes" id="UP000193920">
    <property type="component" value="Unassembled WGS sequence"/>
</dbReference>
<evidence type="ECO:0000256" key="1">
    <source>
        <dbReference type="SAM" id="Phobius"/>
    </source>
</evidence>
<evidence type="ECO:0000313" key="3">
    <source>
        <dbReference type="Proteomes" id="UP000193920"/>
    </source>
</evidence>
<dbReference type="EMBL" id="MCOG01000007">
    <property type="protein sequence ID" value="ORY83387.1"/>
    <property type="molecule type" value="Genomic_DNA"/>
</dbReference>
<sequence length="242" mass="28153">MGKHVFFTYVICHGLCWFLLLFKDTFSTKLNECNCIKYLFKTTKYCLQDLGYYSRSVLSNCTSFIVLALCISTINLTFGGCNLYLSIKREYEKKINPEIPSMPGFIVSAVTFSSIYCVLSFITFSVLTSVIIDIAYQIYNTTPCNECGVNGYCASKIKIRREQETWKKRRRLHLFTSAFFGKEFANKIIPFDEDYVKFDFVFNKEDCNNVDYNKNNVKNNEDCVPLYKPENLVIMNYNDKTL</sequence>
<dbReference type="OrthoDB" id="10372860at2759"/>
<keyword evidence="1" id="KW-0472">Membrane</keyword>